<accession>A0A420YE63</accession>
<keyword evidence="1" id="KW-0812">Transmembrane</keyword>
<organism evidence="2 3">
    <name type="scientific">Coniochaeta pulveracea</name>
    <dbReference type="NCBI Taxonomy" id="177199"/>
    <lineage>
        <taxon>Eukaryota</taxon>
        <taxon>Fungi</taxon>
        <taxon>Dikarya</taxon>
        <taxon>Ascomycota</taxon>
        <taxon>Pezizomycotina</taxon>
        <taxon>Sordariomycetes</taxon>
        <taxon>Sordariomycetidae</taxon>
        <taxon>Coniochaetales</taxon>
        <taxon>Coniochaetaceae</taxon>
        <taxon>Coniochaeta</taxon>
    </lineage>
</organism>
<keyword evidence="3" id="KW-1185">Reference proteome</keyword>
<dbReference type="Proteomes" id="UP000275385">
    <property type="component" value="Unassembled WGS sequence"/>
</dbReference>
<keyword evidence="1" id="KW-0472">Membrane</keyword>
<gene>
    <name evidence="2" type="ORF">DL546_006954</name>
</gene>
<evidence type="ECO:0000313" key="3">
    <source>
        <dbReference type="Proteomes" id="UP000275385"/>
    </source>
</evidence>
<evidence type="ECO:0000256" key="1">
    <source>
        <dbReference type="SAM" id="Phobius"/>
    </source>
</evidence>
<feature type="transmembrane region" description="Helical" evidence="1">
    <location>
        <begin position="17"/>
        <end position="40"/>
    </location>
</feature>
<dbReference type="EMBL" id="QVQW01000017">
    <property type="protein sequence ID" value="RKU45980.1"/>
    <property type="molecule type" value="Genomic_DNA"/>
</dbReference>
<dbReference type="AlphaFoldDB" id="A0A420YE63"/>
<proteinExistence type="predicted"/>
<name>A0A420YE63_9PEZI</name>
<reference evidence="2 3" key="1">
    <citation type="submission" date="2018-08" db="EMBL/GenBank/DDBJ databases">
        <title>Draft genome of the lignicolous fungus Coniochaeta pulveracea.</title>
        <authorList>
            <person name="Borstlap C.J."/>
            <person name="De Witt R.N."/>
            <person name="Botha A."/>
            <person name="Volschenk H."/>
        </authorList>
    </citation>
    <scope>NUCLEOTIDE SEQUENCE [LARGE SCALE GENOMIC DNA]</scope>
    <source>
        <strain evidence="2 3">CAB683</strain>
    </source>
</reference>
<sequence>MSYSQTMTYEVCVCGEAVFGLSFLCLFVGILVKGLWLSIVESEQQRDERQTSSGEEVWLSYPVKTLNHSLREYLSVTAPCSPLVGQWQQRRRRREPAHPRCPQQAALLTCFGRYKTGTT</sequence>
<protein>
    <submittedName>
        <fullName evidence="2">Uncharacterized protein</fullName>
    </submittedName>
</protein>
<evidence type="ECO:0000313" key="2">
    <source>
        <dbReference type="EMBL" id="RKU45980.1"/>
    </source>
</evidence>
<keyword evidence="1" id="KW-1133">Transmembrane helix</keyword>
<comment type="caution">
    <text evidence="2">The sequence shown here is derived from an EMBL/GenBank/DDBJ whole genome shotgun (WGS) entry which is preliminary data.</text>
</comment>